<proteinExistence type="predicted"/>
<dbReference type="Pfam" id="PF08308">
    <property type="entry name" value="PEGA"/>
    <property type="match status" value="1"/>
</dbReference>
<organism evidence="2 3">
    <name type="scientific">Candidatus Manganitrophus noduliformans</name>
    <dbReference type="NCBI Taxonomy" id="2606439"/>
    <lineage>
        <taxon>Bacteria</taxon>
        <taxon>Pseudomonadati</taxon>
        <taxon>Nitrospirota</taxon>
        <taxon>Nitrospiria</taxon>
        <taxon>Candidatus Troglogloeales</taxon>
        <taxon>Candidatus Manganitrophaceae</taxon>
        <taxon>Candidatus Manganitrophus</taxon>
    </lineage>
</organism>
<evidence type="ECO:0000259" key="1">
    <source>
        <dbReference type="Pfam" id="PF08308"/>
    </source>
</evidence>
<dbReference type="Proteomes" id="UP000534783">
    <property type="component" value="Unassembled WGS sequence"/>
</dbReference>
<dbReference type="Gene3D" id="2.120.10.30">
    <property type="entry name" value="TolB, C-terminal domain"/>
    <property type="match status" value="1"/>
</dbReference>
<name>A0A7X6DQQ8_9BACT</name>
<dbReference type="RefSeq" id="WP_168060339.1">
    <property type="nucleotide sequence ID" value="NZ_VTOW01000002.1"/>
</dbReference>
<protein>
    <submittedName>
        <fullName evidence="2">PEGA domain-containing protein</fullName>
    </submittedName>
</protein>
<sequence length="484" mass="54760">MKPRYRRAFFLGALFLFTIVAPVLILGASGYRYDFQTQALVPTGTLVLKSYPEGAKIRINRREGTDRTPAEIQGLLPSRYILEVNSENFRSWRKEVEIRANRITVEDQILLIPKRIAVSSVSAKEIRTFAVSPDGRKLIYVHRKNADEGESLWLFDMDRREERLLFPFDSDPGGALSVEDSIDRLLWLGDGRGAAFSVSTSRSKRYFILAVGEGEEREPPFEWTPPEGGGEVDRWKWTKTGLRLFFMQGESLYRADYEKRSIAQVVPDPVQGYALLENFLYFVTTSPPVLFRQDLVTGERTTLAELPIDPAERNDPERLVVSPRGKIALIDRHHILWLIDDVPSAAPLPVAAGVQTVLFNGDGKRLLYQTKQGIFVYHLEEGKALGGREAGSFETAVRREGTVIAPVWYSDQFHILYGAGDTVYITEIGGPGSPNTYPLFQIPGEAHRFVYHDPDQVTFLFRNRLYQADLSFGRPRSTLLGSRL</sequence>
<dbReference type="SUPFAM" id="SSF82171">
    <property type="entry name" value="DPP6 N-terminal domain-like"/>
    <property type="match status" value="1"/>
</dbReference>
<dbReference type="EMBL" id="VTOW01000002">
    <property type="protein sequence ID" value="NKE71579.1"/>
    <property type="molecule type" value="Genomic_DNA"/>
</dbReference>
<reference evidence="2 3" key="1">
    <citation type="journal article" date="2020" name="Nature">
        <title>Bacterial chemolithoautotrophy via manganese oxidation.</title>
        <authorList>
            <person name="Yu H."/>
            <person name="Leadbetter J.R."/>
        </authorList>
    </citation>
    <scope>NUCLEOTIDE SEQUENCE [LARGE SCALE GENOMIC DNA]</scope>
    <source>
        <strain evidence="2 3">Mn-1</strain>
    </source>
</reference>
<dbReference type="AlphaFoldDB" id="A0A7X6DQQ8"/>
<dbReference type="InterPro" id="IPR013229">
    <property type="entry name" value="PEGA"/>
</dbReference>
<feature type="domain" description="PEGA" evidence="1">
    <location>
        <begin position="44"/>
        <end position="102"/>
    </location>
</feature>
<gene>
    <name evidence="2" type="ORF">MNODULE_12595</name>
</gene>
<evidence type="ECO:0000313" key="2">
    <source>
        <dbReference type="EMBL" id="NKE71579.1"/>
    </source>
</evidence>
<dbReference type="InterPro" id="IPR011042">
    <property type="entry name" value="6-blade_b-propeller_TolB-like"/>
</dbReference>
<evidence type="ECO:0000313" key="3">
    <source>
        <dbReference type="Proteomes" id="UP000534783"/>
    </source>
</evidence>
<accession>A0A7X6DQQ8</accession>
<comment type="caution">
    <text evidence="2">The sequence shown here is derived from an EMBL/GenBank/DDBJ whole genome shotgun (WGS) entry which is preliminary data.</text>
</comment>
<keyword evidence="3" id="KW-1185">Reference proteome</keyword>